<protein>
    <submittedName>
        <fullName evidence="2">Uncharacterized protein</fullName>
    </submittedName>
</protein>
<accession>A0AAV3APZ1</accession>
<keyword evidence="1" id="KW-1133">Transmembrane helix</keyword>
<comment type="caution">
    <text evidence="2">The sequence shown here is derived from an EMBL/GenBank/DDBJ whole genome shotgun (WGS) entry which is preliminary data.</text>
</comment>
<organism evidence="2 3">
    <name type="scientific">Pyxicephalus adspersus</name>
    <name type="common">African bullfrog</name>
    <dbReference type="NCBI Taxonomy" id="30357"/>
    <lineage>
        <taxon>Eukaryota</taxon>
        <taxon>Metazoa</taxon>
        <taxon>Chordata</taxon>
        <taxon>Craniata</taxon>
        <taxon>Vertebrata</taxon>
        <taxon>Euteleostomi</taxon>
        <taxon>Amphibia</taxon>
        <taxon>Batrachia</taxon>
        <taxon>Anura</taxon>
        <taxon>Neobatrachia</taxon>
        <taxon>Ranoidea</taxon>
        <taxon>Pyxicephalidae</taxon>
        <taxon>Pyxicephalinae</taxon>
        <taxon>Pyxicephalus</taxon>
    </lineage>
</organism>
<dbReference type="Proteomes" id="UP001181693">
    <property type="component" value="Unassembled WGS sequence"/>
</dbReference>
<keyword evidence="3" id="KW-1185">Reference proteome</keyword>
<dbReference type="AlphaFoldDB" id="A0AAV3APZ1"/>
<keyword evidence="1" id="KW-0472">Membrane</keyword>
<evidence type="ECO:0000313" key="3">
    <source>
        <dbReference type="Proteomes" id="UP001181693"/>
    </source>
</evidence>
<feature type="transmembrane region" description="Helical" evidence="1">
    <location>
        <begin position="28"/>
        <end position="52"/>
    </location>
</feature>
<gene>
    <name evidence="2" type="ORF">GDO54_009028</name>
</gene>
<evidence type="ECO:0000313" key="2">
    <source>
        <dbReference type="EMBL" id="DBA28722.1"/>
    </source>
</evidence>
<evidence type="ECO:0000256" key="1">
    <source>
        <dbReference type="SAM" id="Phobius"/>
    </source>
</evidence>
<dbReference type="EMBL" id="DYDO01000003">
    <property type="protein sequence ID" value="DBA28722.1"/>
    <property type="molecule type" value="Genomic_DNA"/>
</dbReference>
<proteinExistence type="predicted"/>
<name>A0AAV3APZ1_PYXAD</name>
<sequence length="93" mass="10783">MNIREKLFLWASMTGCLNKPSPHNPVRFHHIQVCIMSVALLNMFMHIFVFYMPVPSTFIMHMGGDVPFFAFRFACRNAQNATSSIQKCCKLWP</sequence>
<keyword evidence="1" id="KW-0812">Transmembrane</keyword>
<reference evidence="2" key="1">
    <citation type="thesis" date="2020" institute="ProQuest LLC" country="789 East Eisenhower Parkway, Ann Arbor, MI, USA">
        <title>Comparative Genomics and Chromosome Evolution.</title>
        <authorList>
            <person name="Mudd A.B."/>
        </authorList>
    </citation>
    <scope>NUCLEOTIDE SEQUENCE</scope>
    <source>
        <strain evidence="2">1538</strain>
        <tissue evidence="2">Blood</tissue>
    </source>
</reference>